<dbReference type="SUPFAM" id="SSF48295">
    <property type="entry name" value="TrpR-like"/>
    <property type="match status" value="1"/>
</dbReference>
<proteinExistence type="predicted"/>
<dbReference type="Gene3D" id="1.10.10.10">
    <property type="entry name" value="Winged helix-like DNA-binding domain superfamily/Winged helix DNA-binding domain"/>
    <property type="match status" value="1"/>
</dbReference>
<comment type="caution">
    <text evidence="1">The sequence shown here is derived from an EMBL/GenBank/DDBJ whole genome shotgun (WGS) entry which is preliminary data.</text>
</comment>
<protein>
    <submittedName>
        <fullName evidence="1">Transposase-like protein</fullName>
    </submittedName>
</protein>
<reference evidence="1 2" key="1">
    <citation type="submission" date="2020-08" db="EMBL/GenBank/DDBJ databases">
        <title>Genomic Encyclopedia of Type Strains, Phase III (KMG-III): the genomes of soil and plant-associated and newly described type strains.</title>
        <authorList>
            <person name="Whitman W."/>
        </authorList>
    </citation>
    <scope>NUCLEOTIDE SEQUENCE [LARGE SCALE GENOMIC DNA]</scope>
    <source>
        <strain evidence="1 2">CECT 4462</strain>
    </source>
</reference>
<dbReference type="RefSeq" id="WP_183168231.1">
    <property type="nucleotide sequence ID" value="NZ_JACHXI010000039.1"/>
</dbReference>
<dbReference type="InterPro" id="IPR036388">
    <property type="entry name" value="WH-like_DNA-bd_sf"/>
</dbReference>
<dbReference type="Proteomes" id="UP000549250">
    <property type="component" value="Unassembled WGS sequence"/>
</dbReference>
<organism evidence="1 2">
    <name type="scientific">Azomonas macrocytogenes</name>
    <name type="common">Azotobacter macrocytogenes</name>
    <dbReference type="NCBI Taxonomy" id="69962"/>
    <lineage>
        <taxon>Bacteria</taxon>
        <taxon>Pseudomonadati</taxon>
        <taxon>Pseudomonadota</taxon>
        <taxon>Gammaproteobacteria</taxon>
        <taxon>Pseudomonadales</taxon>
        <taxon>Pseudomonadaceae</taxon>
        <taxon>Azomonas</taxon>
    </lineage>
</organism>
<accession>A0A839T8G4</accession>
<dbReference type="AlphaFoldDB" id="A0A839T8G4"/>
<dbReference type="EMBL" id="JACHXI010000039">
    <property type="protein sequence ID" value="MBB3105399.1"/>
    <property type="molecule type" value="Genomic_DNA"/>
</dbReference>
<evidence type="ECO:0000313" key="2">
    <source>
        <dbReference type="Proteomes" id="UP000549250"/>
    </source>
</evidence>
<dbReference type="Pfam" id="PF01527">
    <property type="entry name" value="HTH_Tnp_1"/>
    <property type="match status" value="1"/>
</dbReference>
<dbReference type="GO" id="GO:0043565">
    <property type="term" value="F:sequence-specific DNA binding"/>
    <property type="evidence" value="ECO:0007669"/>
    <property type="project" value="InterPro"/>
</dbReference>
<evidence type="ECO:0000313" key="1">
    <source>
        <dbReference type="EMBL" id="MBB3105399.1"/>
    </source>
</evidence>
<dbReference type="InterPro" id="IPR010921">
    <property type="entry name" value="Trp_repressor/repl_initiator"/>
</dbReference>
<keyword evidence="2" id="KW-1185">Reference proteome</keyword>
<dbReference type="InterPro" id="IPR002514">
    <property type="entry name" value="Transposase_8"/>
</dbReference>
<name>A0A839T8G4_AZOMA</name>
<gene>
    <name evidence="1" type="ORF">FHR87_003837</name>
</gene>
<sequence length="71" mass="8536">MRSDIQFKLLVVEDYLTGQQGYKIVASRHDIRWETVRKWVRAYHARGKAGLQRKYERYSAAFRQSVVQRMC</sequence>